<dbReference type="InterPro" id="IPR006279">
    <property type="entry name" value="SoxD"/>
</dbReference>
<evidence type="ECO:0000313" key="1">
    <source>
        <dbReference type="EMBL" id="XBO40933.1"/>
    </source>
</evidence>
<dbReference type="GO" id="GO:0046653">
    <property type="term" value="P:tetrahydrofolate metabolic process"/>
    <property type="evidence" value="ECO:0007669"/>
    <property type="project" value="InterPro"/>
</dbReference>
<gene>
    <name evidence="1" type="ORF">ABEG18_09295</name>
</gene>
<dbReference type="Gene3D" id="3.30.2270.10">
    <property type="entry name" value="Folate-binding superfamily"/>
    <property type="match status" value="1"/>
</dbReference>
<dbReference type="Pfam" id="PF04267">
    <property type="entry name" value="SoxD"/>
    <property type="match status" value="1"/>
</dbReference>
<organism evidence="1">
    <name type="scientific">Alsobacter sp. KACC 23698</name>
    <dbReference type="NCBI Taxonomy" id="3149229"/>
    <lineage>
        <taxon>Bacteria</taxon>
        <taxon>Pseudomonadati</taxon>
        <taxon>Pseudomonadota</taxon>
        <taxon>Alphaproteobacteria</taxon>
        <taxon>Hyphomicrobiales</taxon>
        <taxon>Alsobacteraceae</taxon>
        <taxon>Alsobacter</taxon>
    </lineage>
</organism>
<sequence length="90" mass="9933">MRIACPHCGSRDAQEFTYRGDAAPRRPSADAPAEAMFDYVYLRDNPAGPLRELWRHSAGCHAWLVVTRDTRTHAISDVQAARPARKGAAA</sequence>
<reference evidence="1" key="1">
    <citation type="submission" date="2024-05" db="EMBL/GenBank/DDBJ databases">
        <authorList>
            <person name="Kim S."/>
            <person name="Heo J."/>
            <person name="Choi H."/>
            <person name="Choi Y."/>
            <person name="Kwon S.-W."/>
            <person name="Kim Y."/>
        </authorList>
    </citation>
    <scope>NUCLEOTIDE SEQUENCE</scope>
    <source>
        <strain evidence="1">KACC 23698</strain>
    </source>
</reference>
<proteinExistence type="predicted"/>
<dbReference type="GO" id="GO:0008115">
    <property type="term" value="F:sarcosine oxidase activity"/>
    <property type="evidence" value="ECO:0007669"/>
    <property type="project" value="InterPro"/>
</dbReference>
<name>A0AAU7JKJ4_9HYPH</name>
<dbReference type="InterPro" id="IPR038561">
    <property type="entry name" value="SoxD_sf"/>
</dbReference>
<dbReference type="EMBL" id="CP157484">
    <property type="protein sequence ID" value="XBO40933.1"/>
    <property type="molecule type" value="Genomic_DNA"/>
</dbReference>
<protein>
    <submittedName>
        <fullName evidence="1">Sarcosine oxidase subunit delta</fullName>
    </submittedName>
</protein>
<dbReference type="AlphaFoldDB" id="A0AAU7JKJ4"/>
<accession>A0AAU7JKJ4</accession>
<dbReference type="RefSeq" id="WP_406857789.1">
    <property type="nucleotide sequence ID" value="NZ_CP157484.1"/>
</dbReference>